<evidence type="ECO:0000313" key="3">
    <source>
        <dbReference type="Proteomes" id="UP001283361"/>
    </source>
</evidence>
<reference evidence="2" key="1">
    <citation type="journal article" date="2023" name="G3 (Bethesda)">
        <title>A reference genome for the long-term kleptoplast-retaining sea slug Elysia crispata morphotype clarki.</title>
        <authorList>
            <person name="Eastman K.E."/>
            <person name="Pendleton A.L."/>
            <person name="Shaikh M.A."/>
            <person name="Suttiyut T."/>
            <person name="Ogas R."/>
            <person name="Tomko P."/>
            <person name="Gavelis G."/>
            <person name="Widhalm J.R."/>
            <person name="Wisecaver J.H."/>
        </authorList>
    </citation>
    <scope>NUCLEOTIDE SEQUENCE</scope>
    <source>
        <strain evidence="2">ECLA1</strain>
    </source>
</reference>
<gene>
    <name evidence="2" type="ORF">RRG08_001957</name>
</gene>
<evidence type="ECO:0000256" key="1">
    <source>
        <dbReference type="SAM" id="SignalP"/>
    </source>
</evidence>
<organism evidence="2 3">
    <name type="scientific">Elysia crispata</name>
    <name type="common">lettuce slug</name>
    <dbReference type="NCBI Taxonomy" id="231223"/>
    <lineage>
        <taxon>Eukaryota</taxon>
        <taxon>Metazoa</taxon>
        <taxon>Spiralia</taxon>
        <taxon>Lophotrochozoa</taxon>
        <taxon>Mollusca</taxon>
        <taxon>Gastropoda</taxon>
        <taxon>Heterobranchia</taxon>
        <taxon>Euthyneura</taxon>
        <taxon>Panpulmonata</taxon>
        <taxon>Sacoglossa</taxon>
        <taxon>Placobranchoidea</taxon>
        <taxon>Plakobranchidae</taxon>
        <taxon>Elysia</taxon>
    </lineage>
</organism>
<dbReference type="AlphaFoldDB" id="A0AAE1ECM2"/>
<comment type="caution">
    <text evidence="2">The sequence shown here is derived from an EMBL/GenBank/DDBJ whole genome shotgun (WGS) entry which is preliminary data.</text>
</comment>
<feature type="chain" id="PRO_5042092708" evidence="1">
    <location>
        <begin position="20"/>
        <end position="187"/>
    </location>
</feature>
<evidence type="ECO:0000313" key="2">
    <source>
        <dbReference type="EMBL" id="KAK3802694.1"/>
    </source>
</evidence>
<feature type="signal peptide" evidence="1">
    <location>
        <begin position="1"/>
        <end position="19"/>
    </location>
</feature>
<protein>
    <submittedName>
        <fullName evidence="2">Uncharacterized protein</fullName>
    </submittedName>
</protein>
<dbReference type="EMBL" id="JAWDGP010000218">
    <property type="protein sequence ID" value="KAK3802694.1"/>
    <property type="molecule type" value="Genomic_DNA"/>
</dbReference>
<proteinExistence type="predicted"/>
<dbReference type="Proteomes" id="UP001283361">
    <property type="component" value="Unassembled WGS sequence"/>
</dbReference>
<keyword evidence="1" id="KW-0732">Signal</keyword>
<name>A0AAE1ECM2_9GAST</name>
<keyword evidence="3" id="KW-1185">Reference proteome</keyword>
<accession>A0AAE1ECM2</accession>
<sequence>MKLFCAIAVLACLGGAALSQQCARITSYSSVAFDTINFVPSRAYYDVSGGYLYFKNNGNDGAQFFDFNKGVVYAKSADGTCVKYQTDDLKLQSLSVDELTAASKQIVSFTDISGVTRVGKALTNGNLLIKDLFTSQCYIYFVSYAFNDAIKWSYFFIVPQSLSSADIQTVTTARDAFEAYACTSGSI</sequence>